<evidence type="ECO:0000259" key="15">
    <source>
        <dbReference type="Pfam" id="PF09334"/>
    </source>
</evidence>
<comment type="catalytic activity">
    <reaction evidence="13">
        <text>tRNA(Met) + L-methionine + ATP = L-methionyl-tRNA(Met) + AMP + diphosphate</text>
        <dbReference type="Rhea" id="RHEA:13481"/>
        <dbReference type="Rhea" id="RHEA-COMP:9667"/>
        <dbReference type="Rhea" id="RHEA-COMP:9698"/>
        <dbReference type="ChEBI" id="CHEBI:30616"/>
        <dbReference type="ChEBI" id="CHEBI:33019"/>
        <dbReference type="ChEBI" id="CHEBI:57844"/>
        <dbReference type="ChEBI" id="CHEBI:78442"/>
        <dbReference type="ChEBI" id="CHEBI:78530"/>
        <dbReference type="ChEBI" id="CHEBI:456215"/>
        <dbReference type="EC" id="6.1.1.10"/>
    </reaction>
</comment>
<dbReference type="InterPro" id="IPR033911">
    <property type="entry name" value="MetRS_core"/>
</dbReference>
<dbReference type="InterPro" id="IPR014729">
    <property type="entry name" value="Rossmann-like_a/b/a_fold"/>
</dbReference>
<evidence type="ECO:0000256" key="11">
    <source>
        <dbReference type="ARBA" id="ARBA00029831"/>
    </source>
</evidence>
<evidence type="ECO:0000256" key="8">
    <source>
        <dbReference type="ARBA" id="ARBA00023128"/>
    </source>
</evidence>
<evidence type="ECO:0000256" key="6">
    <source>
        <dbReference type="ARBA" id="ARBA00022917"/>
    </source>
</evidence>
<dbReference type="Pfam" id="PF09334">
    <property type="entry name" value="tRNA-synt_1g"/>
    <property type="match status" value="1"/>
</dbReference>
<dbReference type="AlphaFoldDB" id="A0A8J9YZ07"/>
<keyword evidence="8" id="KW-0496">Mitochondrion</keyword>
<evidence type="ECO:0000256" key="5">
    <source>
        <dbReference type="ARBA" id="ARBA00022840"/>
    </source>
</evidence>
<dbReference type="PANTHER" id="PTHR43326:SF1">
    <property type="entry name" value="METHIONINE--TRNA LIGASE, MITOCHONDRIAL"/>
    <property type="match status" value="1"/>
</dbReference>
<gene>
    <name evidence="16" type="primary">MARS2</name>
    <name evidence="16" type="ORF">BLAG_LOCUS7126</name>
</gene>
<evidence type="ECO:0000256" key="14">
    <source>
        <dbReference type="RuleBase" id="RU363039"/>
    </source>
</evidence>
<feature type="domain" description="Methionyl/Leucyl tRNA synthetase" evidence="15">
    <location>
        <begin position="52"/>
        <end position="416"/>
    </location>
</feature>
<dbReference type="InterPro" id="IPR023457">
    <property type="entry name" value="Met-tRNA_synth_2"/>
</dbReference>
<dbReference type="GO" id="GO:0004825">
    <property type="term" value="F:methionine-tRNA ligase activity"/>
    <property type="evidence" value="ECO:0007669"/>
    <property type="project" value="UniProtKB-EC"/>
</dbReference>
<evidence type="ECO:0000256" key="10">
    <source>
        <dbReference type="ARBA" id="ARBA00026124"/>
    </source>
</evidence>
<evidence type="ECO:0000256" key="9">
    <source>
        <dbReference type="ARBA" id="ARBA00023146"/>
    </source>
</evidence>
<dbReference type="InterPro" id="IPR009080">
    <property type="entry name" value="tRNAsynth_Ia_anticodon-bd"/>
</dbReference>
<comment type="subcellular location">
    <subcellularLocation>
        <location evidence="1">Mitochondrion matrix</location>
    </subcellularLocation>
</comment>
<evidence type="ECO:0000256" key="13">
    <source>
        <dbReference type="ARBA" id="ARBA00047364"/>
    </source>
</evidence>
<dbReference type="NCBIfam" id="TIGR00398">
    <property type="entry name" value="metG"/>
    <property type="match status" value="1"/>
</dbReference>
<keyword evidence="5 14" id="KW-0067">ATP-binding</keyword>
<keyword evidence="3 14" id="KW-0436">Ligase</keyword>
<dbReference type="SUPFAM" id="SSF47323">
    <property type="entry name" value="Anticodon-binding domain of a subclass of class I aminoacyl-tRNA synthetases"/>
    <property type="match status" value="1"/>
</dbReference>
<accession>A0A8J9YZ07</accession>
<dbReference type="PRINTS" id="PR01041">
    <property type="entry name" value="TRNASYNTHMET"/>
</dbReference>
<organism evidence="16 17">
    <name type="scientific">Branchiostoma lanceolatum</name>
    <name type="common">Common lancelet</name>
    <name type="synonym">Amphioxus lanceolatum</name>
    <dbReference type="NCBI Taxonomy" id="7740"/>
    <lineage>
        <taxon>Eukaryota</taxon>
        <taxon>Metazoa</taxon>
        <taxon>Chordata</taxon>
        <taxon>Cephalochordata</taxon>
        <taxon>Leptocardii</taxon>
        <taxon>Amphioxiformes</taxon>
        <taxon>Branchiostomatidae</taxon>
        <taxon>Branchiostoma</taxon>
    </lineage>
</organism>
<name>A0A8J9YZ07_BRALA</name>
<keyword evidence="7" id="KW-0809">Transit peptide</keyword>
<evidence type="ECO:0000256" key="4">
    <source>
        <dbReference type="ARBA" id="ARBA00022741"/>
    </source>
</evidence>
<sequence length="587" mass="66947">MPNLPMGIIQRGLRSVFLAKSTRFLCETRWLVCPSPYRRVHGGRESQQKDKFLITTPIFYVNSVPHLGHLYSAVLADTVHRWQQLKGAGGSIFSTGTDEHGLKIQQAALSHGKDPLQFCDEVSQHFRNLFSKSHVGHTDFIRTTESRHRKAVEHFWRKLHSAGYIYQGKYEGWYSTSDEAFVPDNKVMDSVDKATGKNIKVAIETGSQVEWMEEENYMFRLSEFGPRLLKWLDSNPRAVYPSKYRSLVRGWLEEGLEDLSVSRQRDRLPWGIPVPDDSTQTIYVWLDALVNYLTVCGYPDNHHAHWPADCHVVGKDIARFHAVYWPAFLMAAGLDPPRSVVTHSHWLMESQKMSKSKGNVVDPFDRIQRYSADGLRYFLLKHGVLETDGDYSDEKVVKVLNADLAGNIGGLLNRCLATSLNPTQTFPAFSADMFPVHLGRKSNNLATKEDYKLLKTLQELPGSVDQHYENFHIYKVLEETMLCVKQANGFVHRHKPWKLSDSPQDREWVGTVLHVAMETLRVSGILLQPVMPDLMSRLLSRLGVEETERSWSDAEKVPCAEGIEAPYVGRTLGVDRGVLFQRLQKKN</sequence>
<keyword evidence="4 14" id="KW-0547">Nucleotide-binding</keyword>
<dbReference type="Proteomes" id="UP000838412">
    <property type="component" value="Chromosome 14"/>
</dbReference>
<dbReference type="Gene3D" id="1.10.730.10">
    <property type="entry name" value="Isoleucyl-tRNA Synthetase, Domain 1"/>
    <property type="match status" value="1"/>
</dbReference>
<dbReference type="PANTHER" id="PTHR43326">
    <property type="entry name" value="METHIONYL-TRNA SYNTHETASE"/>
    <property type="match status" value="1"/>
</dbReference>
<evidence type="ECO:0000256" key="1">
    <source>
        <dbReference type="ARBA" id="ARBA00004305"/>
    </source>
</evidence>
<dbReference type="InterPro" id="IPR014758">
    <property type="entry name" value="Met-tRNA_synth"/>
</dbReference>
<dbReference type="CDD" id="cd07957">
    <property type="entry name" value="Anticodon_Ia_Met"/>
    <property type="match status" value="1"/>
</dbReference>
<evidence type="ECO:0000256" key="7">
    <source>
        <dbReference type="ARBA" id="ARBA00022946"/>
    </source>
</evidence>
<dbReference type="Gene3D" id="2.170.220.10">
    <property type="match status" value="1"/>
</dbReference>
<dbReference type="CDD" id="cd00814">
    <property type="entry name" value="MetRS_core"/>
    <property type="match status" value="1"/>
</dbReference>
<evidence type="ECO:0000256" key="3">
    <source>
        <dbReference type="ARBA" id="ARBA00022598"/>
    </source>
</evidence>
<evidence type="ECO:0000313" key="16">
    <source>
        <dbReference type="EMBL" id="CAH1244497.1"/>
    </source>
</evidence>
<dbReference type="InterPro" id="IPR041872">
    <property type="entry name" value="Anticodon_Met"/>
</dbReference>
<evidence type="ECO:0000313" key="17">
    <source>
        <dbReference type="Proteomes" id="UP000838412"/>
    </source>
</evidence>
<reference evidence="16" key="1">
    <citation type="submission" date="2022-01" db="EMBL/GenBank/DDBJ databases">
        <authorList>
            <person name="Braso-Vives M."/>
        </authorList>
    </citation>
    <scope>NUCLEOTIDE SEQUENCE</scope>
</reference>
<proteinExistence type="inferred from homology"/>
<protein>
    <recommendedName>
        <fullName evidence="10">Methionine--tRNA ligase, mitochondrial</fullName>
        <ecNumber evidence="2">6.1.1.10</ecNumber>
    </recommendedName>
    <alternativeName>
        <fullName evidence="11">Methionyl-tRNA synthetase 2</fullName>
    </alternativeName>
    <alternativeName>
        <fullName evidence="12">Mitochondrial methionyl-tRNA synthetase</fullName>
    </alternativeName>
</protein>
<dbReference type="SUPFAM" id="SSF52374">
    <property type="entry name" value="Nucleotidylyl transferase"/>
    <property type="match status" value="1"/>
</dbReference>
<dbReference type="FunFam" id="1.10.730.10:FF:000022">
    <property type="entry name" value="Methionyl-tRNA synthetase 2, mitochondrial"/>
    <property type="match status" value="1"/>
</dbReference>
<evidence type="ECO:0000256" key="2">
    <source>
        <dbReference type="ARBA" id="ARBA00012838"/>
    </source>
</evidence>
<keyword evidence="17" id="KW-1185">Reference proteome</keyword>
<dbReference type="EC" id="6.1.1.10" evidence="2"/>
<dbReference type="FunFam" id="2.170.220.10:FF:000001">
    <property type="entry name" value="methionine--tRNA ligase, mitochondrial"/>
    <property type="match status" value="1"/>
</dbReference>
<evidence type="ECO:0000256" key="12">
    <source>
        <dbReference type="ARBA" id="ARBA00030331"/>
    </source>
</evidence>
<dbReference type="EMBL" id="OV696699">
    <property type="protein sequence ID" value="CAH1244497.1"/>
    <property type="molecule type" value="Genomic_DNA"/>
</dbReference>
<dbReference type="InterPro" id="IPR015413">
    <property type="entry name" value="Methionyl/Leucyl_tRNA_Synth"/>
</dbReference>
<dbReference type="GO" id="GO:0006431">
    <property type="term" value="P:methionyl-tRNA aminoacylation"/>
    <property type="evidence" value="ECO:0007669"/>
    <property type="project" value="InterPro"/>
</dbReference>
<dbReference type="GO" id="GO:0005759">
    <property type="term" value="C:mitochondrial matrix"/>
    <property type="evidence" value="ECO:0007669"/>
    <property type="project" value="UniProtKB-SubCell"/>
</dbReference>
<dbReference type="GO" id="GO:0005524">
    <property type="term" value="F:ATP binding"/>
    <property type="evidence" value="ECO:0007669"/>
    <property type="project" value="UniProtKB-KW"/>
</dbReference>
<dbReference type="OrthoDB" id="5844513at2759"/>
<keyword evidence="9 14" id="KW-0030">Aminoacyl-tRNA synthetase</keyword>
<dbReference type="Gene3D" id="3.40.50.620">
    <property type="entry name" value="HUPs"/>
    <property type="match status" value="1"/>
</dbReference>
<comment type="similarity">
    <text evidence="14">Belongs to the class-I aminoacyl-tRNA synthetase family.</text>
</comment>
<keyword evidence="6 14" id="KW-0648">Protein biosynthesis</keyword>